<name>A0AAE3E0A9_9FIRM</name>
<proteinExistence type="predicted"/>
<dbReference type="InterPro" id="IPR032787">
    <property type="entry name" value="Prok-E2_D"/>
</dbReference>
<dbReference type="RefSeq" id="WP_022229551.1">
    <property type="nucleotide sequence ID" value="NZ_JAJEQM010000023.1"/>
</dbReference>
<dbReference type="Pfam" id="PF14460">
    <property type="entry name" value="Prok-E2_D"/>
    <property type="match status" value="1"/>
</dbReference>
<keyword evidence="2" id="KW-1185">Reference proteome</keyword>
<evidence type="ECO:0000313" key="1">
    <source>
        <dbReference type="EMBL" id="MCC2211711.1"/>
    </source>
</evidence>
<dbReference type="Proteomes" id="UP001198242">
    <property type="component" value="Unassembled WGS sequence"/>
</dbReference>
<dbReference type="EMBL" id="JAJEQM010000023">
    <property type="protein sequence ID" value="MCC2211711.1"/>
    <property type="molecule type" value="Genomic_DNA"/>
</dbReference>
<organism evidence="1 2">
    <name type="scientific">Hominilimicola fabiformis</name>
    <dbReference type="NCBI Taxonomy" id="2885356"/>
    <lineage>
        <taxon>Bacteria</taxon>
        <taxon>Bacillati</taxon>
        <taxon>Bacillota</taxon>
        <taxon>Clostridia</taxon>
        <taxon>Eubacteriales</taxon>
        <taxon>Oscillospiraceae</taxon>
        <taxon>Hominilimicola</taxon>
    </lineage>
</organism>
<evidence type="ECO:0000313" key="2">
    <source>
        <dbReference type="Proteomes" id="UP001198242"/>
    </source>
</evidence>
<protein>
    <submittedName>
        <fullName evidence="1">Uncharacterized protein</fullName>
    </submittedName>
</protein>
<gene>
    <name evidence="1" type="ORF">LKE05_13060</name>
</gene>
<comment type="caution">
    <text evidence="1">The sequence shown here is derived from an EMBL/GenBank/DDBJ whole genome shotgun (WGS) entry which is preliminary data.</text>
</comment>
<dbReference type="AlphaFoldDB" id="A0AAE3E0A9"/>
<sequence length="223" mass="26026">MNRNDEIVIHIQNDCRICVEMQENNITSVKYIEANEILKCLKDAAKFKFSINSGILPQNCIAYSEDKKKNKFVVISFEEQTADIMFEKTEYKDFPLPRLVFGFSVSADNLITDVQLGVTETGRLTPKSKMFIYPFSNVEEFRLCTGSNVLPSIKSLHQLNGLPYFILKMPNNYDYYKEERTKLNLDYRGLLEHLKDKDSQYYYDNVLIDMEKTLNDFITEVSK</sequence>
<accession>A0AAE3E0A9</accession>
<reference evidence="1 2" key="1">
    <citation type="submission" date="2021-10" db="EMBL/GenBank/DDBJ databases">
        <title>Anaerobic single-cell dispensing facilitates the cultivation of human gut bacteria.</title>
        <authorList>
            <person name="Afrizal A."/>
        </authorList>
    </citation>
    <scope>NUCLEOTIDE SEQUENCE [LARGE SCALE GENOMIC DNA]</scope>
    <source>
        <strain evidence="1 2">CLA-AA-H232</strain>
    </source>
</reference>